<dbReference type="SUPFAM" id="SSF48431">
    <property type="entry name" value="Lipovitellin-phosvitin complex, superhelical domain"/>
    <property type="match status" value="1"/>
</dbReference>
<dbReference type="PANTHER" id="PTHR23345">
    <property type="entry name" value="VITELLOGENIN-RELATED"/>
    <property type="match status" value="1"/>
</dbReference>
<sequence>MCWLDVEDWQNLFSTVALGTSYRQETIQHFFWELVPQVGTKWAALFIKDLVRTGRVKGLSAGRLLVNFPFFLRDPSEELLTQYEELLNLDESIGQDVKSAAVLGFASLVHKTCISNCITDTIDRYAKLYLDKFTESTTYEDKMLYLQGLSNMELTQALEFFMPIITGQATSNRHIRFLATWATLHTVQTSPNKIFEVYWPIFSNRSESLELRVSAFTLLISSNPSPARFFSLYWFMQSEPSELLYNFYYTTIQSLSSTSYPCYSQLGKAAAKLARFVPPKSKHWTTGNYILDFEDRERDYGGLLQVLLIASEFNGLPNVFIFMAEQHALGQTRHYSLYLKVEGLYDTINHELQNISRTDDGNNKINKVLQLLLKLEIPLTVPEDLHLEFIFKIDGKVVISQYSNQTSFNNWKDAVKRLSSKYFEFSVNFQSLNFPSLLSIWRPTDLGTPVLVQIKSTDLISARGSINQENGGYTRNAELDLRYSWNAISTLKSYDPFNNKWHGAERCRNLHIRLPFATQLIVQADNAVYKVTAVRHRGFVAGSRLGMVWHASSRLISHSQIRQFPLNISDEWTMDSEDLGARLGASVFDCSNPDTLPEALHLLKGAFLANNKNYHMIPGGVALLGLISMRDNLRIIPTGSSCGVMLYFSPLLTQVEPVILYDGTHVSLKMTRQDGLLWEVKVGFKKLHDSNDELSFKLYHAPSVSVTAGHIWRVIQLEGAFIVPSRMSGVFNPPAAVTGYTFVSWGDAAPSNADKASMLDLKVIPGGRNDTKPLICADYTPKCLQAASDLAARQTATLQYANLPTWLKMAAHALFPEHIQTEGTHTQVTFAYPVALLPWNTKGLCAINDNSVLTLDNATLSMASTECYSLAVADCSNQAQFSILAKTTAGLMVAKIYCSTDEIELFPEKGIIKVQVNGNILDDVKQEYNHTENNKSQLMVRMRAEGVIEVELRSGVVLQHYNTTIIILIPGKFRGHTCGICGDFNGDTNNEPKCPFTMC</sequence>
<dbReference type="Pfam" id="PF09172">
    <property type="entry name" value="Vit_open_b-sht"/>
    <property type="match status" value="1"/>
</dbReference>
<dbReference type="Pfam" id="PF00094">
    <property type="entry name" value="VWD"/>
    <property type="match status" value="1"/>
</dbReference>
<dbReference type="PANTHER" id="PTHR23345:SF33">
    <property type="entry name" value="CROSSVEINLESS D"/>
    <property type="match status" value="1"/>
</dbReference>
<feature type="domain" description="Vitellogenin" evidence="2">
    <location>
        <begin position="1"/>
        <end position="320"/>
    </location>
</feature>
<keyword evidence="5" id="KW-1185">Reference proteome</keyword>
<dbReference type="InterPro" id="IPR050733">
    <property type="entry name" value="Vitellogenin/Apolipophorin"/>
</dbReference>
<reference evidence="4 5" key="1">
    <citation type="submission" date="2024-07" db="EMBL/GenBank/DDBJ databases">
        <title>Chromosome-level genome assembly of the water stick insect Ranatra chinensis (Heteroptera: Nepidae).</title>
        <authorList>
            <person name="Liu X."/>
        </authorList>
    </citation>
    <scope>NUCLEOTIDE SEQUENCE [LARGE SCALE GENOMIC DNA]</scope>
    <source>
        <strain evidence="4">Cailab_2021Rc</strain>
        <tissue evidence="4">Muscle</tissue>
    </source>
</reference>
<name>A0ABD0YKI8_9HEMI</name>
<evidence type="ECO:0000313" key="4">
    <source>
        <dbReference type="EMBL" id="KAL1131747.1"/>
    </source>
</evidence>
<dbReference type="SMART" id="SM01169">
    <property type="entry name" value="DUF1943"/>
    <property type="match status" value="1"/>
</dbReference>
<accession>A0ABD0YKI8</accession>
<dbReference type="InterPro" id="IPR011030">
    <property type="entry name" value="Lipovitellin_superhlx_dom"/>
</dbReference>
<dbReference type="PROSITE" id="PS51211">
    <property type="entry name" value="VITELLOGENIN"/>
    <property type="match status" value="1"/>
</dbReference>
<dbReference type="AlphaFoldDB" id="A0ABD0YKI8"/>
<evidence type="ECO:0000259" key="2">
    <source>
        <dbReference type="PROSITE" id="PS51211"/>
    </source>
</evidence>
<dbReference type="Gene3D" id="1.25.10.20">
    <property type="entry name" value="Vitellinogen, superhelical"/>
    <property type="match status" value="1"/>
</dbReference>
<dbReference type="InterPro" id="IPR001846">
    <property type="entry name" value="VWF_type-D"/>
</dbReference>
<gene>
    <name evidence="4" type="ORF">AAG570_011360</name>
</gene>
<comment type="caution">
    <text evidence="1">Lacks conserved residue(s) required for the propagation of feature annotation.</text>
</comment>
<dbReference type="Pfam" id="PF01347">
    <property type="entry name" value="Vitellogenin_N"/>
    <property type="match status" value="1"/>
</dbReference>
<dbReference type="PROSITE" id="PS51233">
    <property type="entry name" value="VWFD"/>
    <property type="match status" value="1"/>
</dbReference>
<evidence type="ECO:0008006" key="6">
    <source>
        <dbReference type="Google" id="ProtNLM"/>
    </source>
</evidence>
<protein>
    <recommendedName>
        <fullName evidence="6">Vitellogenin</fullName>
    </recommendedName>
</protein>
<organism evidence="4 5">
    <name type="scientific">Ranatra chinensis</name>
    <dbReference type="NCBI Taxonomy" id="642074"/>
    <lineage>
        <taxon>Eukaryota</taxon>
        <taxon>Metazoa</taxon>
        <taxon>Ecdysozoa</taxon>
        <taxon>Arthropoda</taxon>
        <taxon>Hexapoda</taxon>
        <taxon>Insecta</taxon>
        <taxon>Pterygota</taxon>
        <taxon>Neoptera</taxon>
        <taxon>Paraneoptera</taxon>
        <taxon>Hemiptera</taxon>
        <taxon>Heteroptera</taxon>
        <taxon>Panheteroptera</taxon>
        <taxon>Nepomorpha</taxon>
        <taxon>Nepidae</taxon>
        <taxon>Ranatrinae</taxon>
        <taxon>Ranatra</taxon>
    </lineage>
</organism>
<comment type="caution">
    <text evidence="4">The sequence shown here is derived from an EMBL/GenBank/DDBJ whole genome shotgun (WGS) entry which is preliminary data.</text>
</comment>
<dbReference type="SMART" id="SM00216">
    <property type="entry name" value="VWD"/>
    <property type="match status" value="1"/>
</dbReference>
<proteinExistence type="predicted"/>
<dbReference type="InterPro" id="IPR001747">
    <property type="entry name" value="Vitellogenin_N"/>
</dbReference>
<dbReference type="GO" id="GO:0045735">
    <property type="term" value="F:nutrient reservoir activity"/>
    <property type="evidence" value="ECO:0007669"/>
    <property type="project" value="UniProtKB-KW"/>
</dbReference>
<evidence type="ECO:0000256" key="1">
    <source>
        <dbReference type="PROSITE-ProRule" id="PRU00557"/>
    </source>
</evidence>
<dbReference type="InterPro" id="IPR015255">
    <property type="entry name" value="Vitellinogen_open_b-sht"/>
</dbReference>
<dbReference type="EMBL" id="JBFDAA010000006">
    <property type="protein sequence ID" value="KAL1131747.1"/>
    <property type="molecule type" value="Genomic_DNA"/>
</dbReference>
<evidence type="ECO:0000313" key="5">
    <source>
        <dbReference type="Proteomes" id="UP001558652"/>
    </source>
</evidence>
<feature type="domain" description="VWFD" evidence="3">
    <location>
        <begin position="843"/>
        <end position="999"/>
    </location>
</feature>
<evidence type="ECO:0000259" key="3">
    <source>
        <dbReference type="PROSITE" id="PS51233"/>
    </source>
</evidence>
<dbReference type="Proteomes" id="UP001558652">
    <property type="component" value="Unassembled WGS sequence"/>
</dbReference>